<name>A0A0G1L2M4_9BACT</name>
<accession>A0A0G1L2M4</accession>
<organism evidence="1 2">
    <name type="scientific">Candidatus Jorgensenbacteria bacterium GW2011_GWA2_45_13</name>
    <dbReference type="NCBI Taxonomy" id="1618662"/>
    <lineage>
        <taxon>Bacteria</taxon>
        <taxon>Candidatus Joergenseniibacteriota</taxon>
    </lineage>
</organism>
<evidence type="ECO:0000313" key="1">
    <source>
        <dbReference type="EMBL" id="KKT90048.1"/>
    </source>
</evidence>
<dbReference type="AlphaFoldDB" id="A0A0G1L2M4"/>
<protein>
    <submittedName>
        <fullName evidence="1">Uncharacterized protein</fullName>
    </submittedName>
</protein>
<reference evidence="1 2" key="1">
    <citation type="journal article" date="2015" name="Nature">
        <title>rRNA introns, odd ribosomes, and small enigmatic genomes across a large radiation of phyla.</title>
        <authorList>
            <person name="Brown C.T."/>
            <person name="Hug L.A."/>
            <person name="Thomas B.C."/>
            <person name="Sharon I."/>
            <person name="Castelle C.J."/>
            <person name="Singh A."/>
            <person name="Wilkins M.J."/>
            <person name="Williams K.H."/>
            <person name="Banfield J.F."/>
        </authorList>
    </citation>
    <scope>NUCLEOTIDE SEQUENCE [LARGE SCALE GENOMIC DNA]</scope>
</reference>
<evidence type="ECO:0000313" key="2">
    <source>
        <dbReference type="Proteomes" id="UP000033966"/>
    </source>
</evidence>
<gene>
    <name evidence="1" type="ORF">UW92_C0045G0003</name>
</gene>
<comment type="caution">
    <text evidence="1">The sequence shown here is derived from an EMBL/GenBank/DDBJ whole genome shotgun (WGS) entry which is preliminary data.</text>
</comment>
<proteinExistence type="predicted"/>
<sequence>MFEGPGSKKQEDIIDIFNKYKGALTEYVDKVVYARAGLNKYVSEDNKKKVAERKREAERTNENENYETHLQAKIFEGVLIKHGNEIFGESARIIITSEYDDWENGTDMVLEGKQEGEKPIRVAIDAALSMDTRNINKKNNLIFNELERLDIPSKKEFFSLKYFSPTGGKPEEIHSIPRVVLGIHSENFNEVLDDVRGGKKGISELRRIFLTMMKNQLENQFVVALGTNGEKMDSKERNGERLSPEFTKDTRNLYPLSKKAVKNGWKEKDINTLFSLFLKNRTIFSMKQLSLPEYYTLLENISEAWEWTRKELLDDDVKYILKEDQTDWEHNEVVEKLEEHLDEDRALKHRPFLAA</sequence>
<dbReference type="EMBL" id="LCKF01000045">
    <property type="protein sequence ID" value="KKT90048.1"/>
    <property type="molecule type" value="Genomic_DNA"/>
</dbReference>
<dbReference type="Proteomes" id="UP000033966">
    <property type="component" value="Unassembled WGS sequence"/>
</dbReference>